<gene>
    <name evidence="1" type="ORF">Daura_09980</name>
</gene>
<accession>A0A9Q9MH86</accession>
<reference evidence="1" key="1">
    <citation type="submission" date="2021-04" db="EMBL/GenBank/DDBJ databases">
        <title>Dactylosporangium aurantiacum NRRL B-8018 full assembly.</title>
        <authorList>
            <person name="Hartkoorn R.C."/>
            <person name="Beaudoing E."/>
            <person name="Hot D."/>
        </authorList>
    </citation>
    <scope>NUCLEOTIDE SEQUENCE</scope>
    <source>
        <strain evidence="1">NRRL B-8018</strain>
    </source>
</reference>
<name>A0A9Q9MH86_9ACTN</name>
<dbReference type="OrthoDB" id="3297067at2"/>
<protein>
    <submittedName>
        <fullName evidence="1">Uncharacterized protein</fullName>
    </submittedName>
</protein>
<keyword evidence="2" id="KW-1185">Reference proteome</keyword>
<evidence type="ECO:0000313" key="2">
    <source>
        <dbReference type="Proteomes" id="UP001058003"/>
    </source>
</evidence>
<sequence length="230" mass="26102">MTAADTRYEDEVLRAFALRLSEYCGRVAGRRDRLPAEPVDITLVTRTSVDRIRPRLDVLARQYLGEVLPAAPVTVHRRVTATLTDPGYLIRIEPDQEHHDAGWPAPEPAPPAVLLLRVSDWPLEWTYRLLPVRQWIPVGRAAPVLDGRTPILLPEDAPQVPAGGLLRLRYWDGEVTLERTGDRPEYTVVLDGWQQRRCHRVEDLPADGSIEYRRGPAAATVLRYRLERGD</sequence>
<proteinExistence type="predicted"/>
<dbReference type="Proteomes" id="UP001058003">
    <property type="component" value="Chromosome"/>
</dbReference>
<dbReference type="KEGG" id="daur:Daura_09980"/>
<evidence type="ECO:0000313" key="1">
    <source>
        <dbReference type="EMBL" id="UWZ56469.1"/>
    </source>
</evidence>
<dbReference type="RefSeq" id="WP_033363016.1">
    <property type="nucleotide sequence ID" value="NZ_CP073767.1"/>
</dbReference>
<organism evidence="1 2">
    <name type="scientific">Dactylosporangium aurantiacum</name>
    <dbReference type="NCBI Taxonomy" id="35754"/>
    <lineage>
        <taxon>Bacteria</taxon>
        <taxon>Bacillati</taxon>
        <taxon>Actinomycetota</taxon>
        <taxon>Actinomycetes</taxon>
        <taxon>Micromonosporales</taxon>
        <taxon>Micromonosporaceae</taxon>
        <taxon>Dactylosporangium</taxon>
    </lineage>
</organism>
<dbReference type="EMBL" id="CP073767">
    <property type="protein sequence ID" value="UWZ56469.1"/>
    <property type="molecule type" value="Genomic_DNA"/>
</dbReference>
<dbReference type="AlphaFoldDB" id="A0A9Q9MH86"/>